<dbReference type="InterPro" id="IPR052900">
    <property type="entry name" value="Phospholipid_Metab_Enz"/>
</dbReference>
<organism evidence="3 4">
    <name type="scientific">Aliikangiella maris</name>
    <dbReference type="NCBI Taxonomy" id="3162458"/>
    <lineage>
        <taxon>Bacteria</taxon>
        <taxon>Pseudomonadati</taxon>
        <taxon>Pseudomonadota</taxon>
        <taxon>Gammaproteobacteria</taxon>
        <taxon>Oceanospirillales</taxon>
        <taxon>Pleioneaceae</taxon>
        <taxon>Aliikangiella</taxon>
    </lineage>
</organism>
<dbReference type="EMBL" id="JBEVCJ010000003">
    <property type="protein sequence ID" value="MET1254329.1"/>
    <property type="molecule type" value="Genomic_DNA"/>
</dbReference>
<dbReference type="InterPro" id="IPR038607">
    <property type="entry name" value="PhoD-like_sf"/>
</dbReference>
<dbReference type="Proteomes" id="UP001548189">
    <property type="component" value="Unassembled WGS sequence"/>
</dbReference>
<comment type="caution">
    <text evidence="3">The sequence shown here is derived from an EMBL/GenBank/DDBJ whole genome shotgun (WGS) entry which is preliminary data.</text>
</comment>
<gene>
    <name evidence="3" type="ORF">ABVT43_04225</name>
</gene>
<dbReference type="CDD" id="cd07389">
    <property type="entry name" value="MPP_PhoD"/>
    <property type="match status" value="1"/>
</dbReference>
<dbReference type="PROSITE" id="PS51257">
    <property type="entry name" value="PROKAR_LIPOPROTEIN"/>
    <property type="match status" value="1"/>
</dbReference>
<dbReference type="InterPro" id="IPR032093">
    <property type="entry name" value="PhoD_N"/>
</dbReference>
<evidence type="ECO:0000313" key="4">
    <source>
        <dbReference type="Proteomes" id="UP001548189"/>
    </source>
</evidence>
<dbReference type="InterPro" id="IPR018946">
    <property type="entry name" value="PhoD-like_MPP"/>
</dbReference>
<dbReference type="Gene3D" id="3.60.21.70">
    <property type="entry name" value="PhoD-like phosphatase"/>
    <property type="match status" value="1"/>
</dbReference>
<accession>A0ABV2BQX0</accession>
<dbReference type="SUPFAM" id="SSF56300">
    <property type="entry name" value="Metallo-dependent phosphatases"/>
    <property type="match status" value="1"/>
</dbReference>
<feature type="domain" description="Phospholipase D N-terminal" evidence="2">
    <location>
        <begin position="45"/>
        <end position="135"/>
    </location>
</feature>
<protein>
    <submittedName>
        <fullName evidence="3">Alkaline phosphatase D family protein</fullName>
    </submittedName>
</protein>
<dbReference type="PANTHER" id="PTHR43606:SF2">
    <property type="entry name" value="ALKALINE PHOSPHATASE FAMILY PROTEIN (AFU_ORTHOLOGUE AFUA_5G03860)"/>
    <property type="match status" value="1"/>
</dbReference>
<dbReference type="Pfam" id="PF09423">
    <property type="entry name" value="PhoD"/>
    <property type="match status" value="1"/>
</dbReference>
<proteinExistence type="predicted"/>
<dbReference type="Pfam" id="PF16655">
    <property type="entry name" value="PhoD_N"/>
    <property type="match status" value="1"/>
</dbReference>
<dbReference type="PANTHER" id="PTHR43606">
    <property type="entry name" value="PHOSPHATASE, PUTATIVE (AFU_ORTHOLOGUE AFUA_6G08710)-RELATED"/>
    <property type="match status" value="1"/>
</dbReference>
<keyword evidence="4" id="KW-1185">Reference proteome</keyword>
<evidence type="ECO:0000259" key="1">
    <source>
        <dbReference type="Pfam" id="PF09423"/>
    </source>
</evidence>
<sequence length="573" mass="64207">MSKLTRREFVRNSLMGISTAAITVGLSTSLTGCSSYDLINADFLHGVASGDPQSDRVIIWTRATPKDPAVDSVAILWEVASDANFDQIIARDVVSTSASRDFTIKVDVTGLSAATIYYYRFRSRNHRSPVGTTKTLPTGSIDQVKLIVVSCSNYPAGYFHAYGLAAQQSNIDAAIHLGDYIYEYGRDGYASEDAEALNRQVEPAHELITLADYRARYAQYRTDSNLQAFHQAFPMIAVWDDHEVANDTWRDGAQNHDDSEGDFYVRLAAALQAYAEWMPIRPPVDTNISSLYRSFEFGELINLIMLDTRIIGRDKQLSYADYFSNTGEFDYQQFNADRYSDRSLLGSNQLTWLKQQLDTNHQWHVLGQQVLMGEMNLPGAIVTGQLSLAEFFELAKLAEIAQTNPEALTNEQMQLLQEKGPLLQMPQLPYNLDAWDGYPKERDEIFNHTKNNNSNLIALAGDTHNAWANELNTIIEGDIVVRNGFEFATPSISSPGAESFLGLSTPEAVLQAETALRQLVWSLKYTNLSNRGFLTVTINRQAATANWTFIDTVKASSYQELIIRRHEMAVIHQ</sequence>
<reference evidence="3 4" key="1">
    <citation type="submission" date="2024-06" db="EMBL/GenBank/DDBJ databases">
        <authorList>
            <person name="Li F."/>
        </authorList>
    </citation>
    <scope>NUCLEOTIDE SEQUENCE [LARGE SCALE GENOMIC DNA]</scope>
    <source>
        <strain evidence="3 4">GXAS 311</strain>
    </source>
</reference>
<name>A0ABV2BQX0_9GAMM</name>
<dbReference type="InterPro" id="IPR029052">
    <property type="entry name" value="Metallo-depent_PP-like"/>
</dbReference>
<evidence type="ECO:0000259" key="2">
    <source>
        <dbReference type="Pfam" id="PF16655"/>
    </source>
</evidence>
<feature type="domain" description="PhoD-like phosphatase metallophosphatase" evidence="1">
    <location>
        <begin position="146"/>
        <end position="547"/>
    </location>
</feature>
<evidence type="ECO:0000313" key="3">
    <source>
        <dbReference type="EMBL" id="MET1254329.1"/>
    </source>
</evidence>
<dbReference type="Gene3D" id="2.60.40.380">
    <property type="entry name" value="Purple acid phosphatase-like, N-terminal"/>
    <property type="match status" value="1"/>
</dbReference>
<dbReference type="RefSeq" id="WP_353873886.1">
    <property type="nucleotide sequence ID" value="NZ_JBEVCJ010000003.1"/>
</dbReference>